<dbReference type="GO" id="GO:0007606">
    <property type="term" value="P:sensory perception of chemical stimulus"/>
    <property type="evidence" value="ECO:0007669"/>
    <property type="project" value="InterPro"/>
</dbReference>
<gene>
    <name evidence="3" type="ORF">PFISCL1PPCAC_8702</name>
</gene>
<sequence length="177" mass="20698">YEKNSTSTISVLILSEIVNDSLSFINAAIWLCGYTDFLVNILYLFFALTISISSFFFMYTINSKHLNKITKGDFSFNSYTVGRSFQFRENVLLMQYVVRFAIPAAVVGLACFACFAYNEYGPEEWQLSRSIAYAAWDFLFALMRLVYVYREIRKHPPIWREFKNIGIIRRFRSATVR</sequence>
<dbReference type="GO" id="GO:0016020">
    <property type="term" value="C:membrane"/>
    <property type="evidence" value="ECO:0007669"/>
    <property type="project" value="InterPro"/>
</dbReference>
<dbReference type="PANTHER" id="PTHR47521">
    <property type="entry name" value="SERPENTINE RECEPTOR, CLASS E (EPSILON)-RELATED"/>
    <property type="match status" value="1"/>
</dbReference>
<feature type="non-terminal residue" evidence="3">
    <location>
        <position position="1"/>
    </location>
</feature>
<evidence type="ECO:0008006" key="5">
    <source>
        <dbReference type="Google" id="ProtNLM"/>
    </source>
</evidence>
<dbReference type="InterPro" id="IPR052860">
    <property type="entry name" value="NRL-GPCR1"/>
</dbReference>
<feature type="transmembrane region" description="Helical" evidence="2">
    <location>
        <begin position="96"/>
        <end position="118"/>
    </location>
</feature>
<feature type="transmembrane region" description="Helical" evidence="2">
    <location>
        <begin position="130"/>
        <end position="149"/>
    </location>
</feature>
<comment type="caution">
    <text evidence="3">The sequence shown here is derived from an EMBL/GenBank/DDBJ whole genome shotgun (WGS) entry which is preliminary data.</text>
</comment>
<proteinExistence type="inferred from homology"/>
<evidence type="ECO:0000313" key="3">
    <source>
        <dbReference type="EMBL" id="GMT17405.1"/>
    </source>
</evidence>
<name>A0AAV5VCI5_9BILA</name>
<dbReference type="Pfam" id="PF03125">
    <property type="entry name" value="Sre"/>
    <property type="match status" value="1"/>
</dbReference>
<reference evidence="3" key="1">
    <citation type="submission" date="2023-10" db="EMBL/GenBank/DDBJ databases">
        <title>Genome assembly of Pristionchus species.</title>
        <authorList>
            <person name="Yoshida K."/>
            <person name="Sommer R.J."/>
        </authorList>
    </citation>
    <scope>NUCLEOTIDE SEQUENCE</scope>
    <source>
        <strain evidence="3">RS5133</strain>
    </source>
</reference>
<evidence type="ECO:0000256" key="2">
    <source>
        <dbReference type="SAM" id="Phobius"/>
    </source>
</evidence>
<comment type="similarity">
    <text evidence="1">Belongs to the nematode receptor-like protein sre family.</text>
</comment>
<dbReference type="PANTHER" id="PTHR47521:SF7">
    <property type="entry name" value="SERPENTINE RECEPTOR CLASS EPSILON-6"/>
    <property type="match status" value="1"/>
</dbReference>
<keyword evidence="4" id="KW-1185">Reference proteome</keyword>
<keyword evidence="2" id="KW-1133">Transmembrane helix</keyword>
<keyword evidence="2" id="KW-0812">Transmembrane</keyword>
<keyword evidence="2" id="KW-0472">Membrane</keyword>
<evidence type="ECO:0000313" key="4">
    <source>
        <dbReference type="Proteomes" id="UP001432322"/>
    </source>
</evidence>
<dbReference type="Proteomes" id="UP001432322">
    <property type="component" value="Unassembled WGS sequence"/>
</dbReference>
<dbReference type="InterPro" id="IPR004151">
    <property type="entry name" value="7TM_GPCR_serpentine_rcpt_Sre"/>
</dbReference>
<protein>
    <recommendedName>
        <fullName evidence="5">G protein-coupled receptor</fullName>
    </recommendedName>
</protein>
<feature type="transmembrane region" description="Helical" evidence="2">
    <location>
        <begin position="37"/>
        <end position="61"/>
    </location>
</feature>
<evidence type="ECO:0000256" key="1">
    <source>
        <dbReference type="ARBA" id="ARBA00006803"/>
    </source>
</evidence>
<organism evidence="3 4">
    <name type="scientific">Pristionchus fissidentatus</name>
    <dbReference type="NCBI Taxonomy" id="1538716"/>
    <lineage>
        <taxon>Eukaryota</taxon>
        <taxon>Metazoa</taxon>
        <taxon>Ecdysozoa</taxon>
        <taxon>Nematoda</taxon>
        <taxon>Chromadorea</taxon>
        <taxon>Rhabditida</taxon>
        <taxon>Rhabditina</taxon>
        <taxon>Diplogasteromorpha</taxon>
        <taxon>Diplogasteroidea</taxon>
        <taxon>Neodiplogasteridae</taxon>
        <taxon>Pristionchus</taxon>
    </lineage>
</organism>
<dbReference type="EMBL" id="BTSY01000003">
    <property type="protein sequence ID" value="GMT17405.1"/>
    <property type="molecule type" value="Genomic_DNA"/>
</dbReference>
<dbReference type="AlphaFoldDB" id="A0AAV5VCI5"/>
<feature type="transmembrane region" description="Helical" evidence="2">
    <location>
        <begin position="12"/>
        <end position="31"/>
    </location>
</feature>
<feature type="non-terminal residue" evidence="3">
    <location>
        <position position="177"/>
    </location>
</feature>
<accession>A0AAV5VCI5</accession>